<dbReference type="Pfam" id="PF13488">
    <property type="entry name" value="Gly-zipper_Omp"/>
    <property type="match status" value="1"/>
</dbReference>
<gene>
    <name evidence="5" type="ORF">NCTC9428_01203</name>
</gene>
<protein>
    <submittedName>
        <fullName evidence="5">Phage tail tape measure protein TP901, core region</fullName>
    </submittedName>
</protein>
<dbReference type="PANTHER" id="PTHR37813:SF1">
    <property type="entry name" value="FELS-2 PROPHAGE PROTEIN"/>
    <property type="match status" value="1"/>
</dbReference>
<feature type="region of interest" description="Disordered" evidence="2">
    <location>
        <begin position="486"/>
        <end position="527"/>
    </location>
</feature>
<feature type="domain" description="Phage tail tape measure protein" evidence="3">
    <location>
        <begin position="150"/>
        <end position="339"/>
    </location>
</feature>
<evidence type="ECO:0000259" key="3">
    <source>
        <dbReference type="Pfam" id="PF10145"/>
    </source>
</evidence>
<organism evidence="5 6">
    <name type="scientific">Pseudomonas fluorescens</name>
    <dbReference type="NCBI Taxonomy" id="294"/>
    <lineage>
        <taxon>Bacteria</taxon>
        <taxon>Pseudomonadati</taxon>
        <taxon>Pseudomonadota</taxon>
        <taxon>Gammaproteobacteria</taxon>
        <taxon>Pseudomonadales</taxon>
        <taxon>Pseudomonadaceae</taxon>
        <taxon>Pseudomonas</taxon>
    </lineage>
</organism>
<dbReference type="InterPro" id="IPR039567">
    <property type="entry name" value="Gly-zipper"/>
</dbReference>
<accession>A0A3S4PS60</accession>
<feature type="compositionally biased region" description="Basic residues" evidence="2">
    <location>
        <begin position="500"/>
        <end position="512"/>
    </location>
</feature>
<dbReference type="OrthoDB" id="6879814at2"/>
<keyword evidence="1" id="KW-1188">Viral release from host cell</keyword>
<dbReference type="NCBIfam" id="TIGR01760">
    <property type="entry name" value="tape_meas_TP901"/>
    <property type="match status" value="1"/>
</dbReference>
<dbReference type="Pfam" id="PF10145">
    <property type="entry name" value="PhageMin_Tail"/>
    <property type="match status" value="1"/>
</dbReference>
<feature type="domain" description="Glycine zipper" evidence="4">
    <location>
        <begin position="604"/>
        <end position="643"/>
    </location>
</feature>
<dbReference type="EMBL" id="LR134318">
    <property type="protein sequence ID" value="VEF09307.1"/>
    <property type="molecule type" value="Genomic_DNA"/>
</dbReference>
<evidence type="ECO:0000259" key="4">
    <source>
        <dbReference type="Pfam" id="PF13488"/>
    </source>
</evidence>
<evidence type="ECO:0000313" key="6">
    <source>
        <dbReference type="Proteomes" id="UP000281909"/>
    </source>
</evidence>
<dbReference type="PANTHER" id="PTHR37813">
    <property type="entry name" value="FELS-2 PROPHAGE PROTEIN"/>
    <property type="match status" value="1"/>
</dbReference>
<dbReference type="AlphaFoldDB" id="A0A3S4PS60"/>
<dbReference type="InterPro" id="IPR010090">
    <property type="entry name" value="Phage_tape_meas"/>
</dbReference>
<name>A0A3S4PS60_PSEFL</name>
<dbReference type="RefSeq" id="WP_126360711.1">
    <property type="nucleotide sequence ID" value="NZ_LR134318.1"/>
</dbReference>
<evidence type="ECO:0000256" key="1">
    <source>
        <dbReference type="ARBA" id="ARBA00022612"/>
    </source>
</evidence>
<evidence type="ECO:0000313" key="5">
    <source>
        <dbReference type="EMBL" id="VEF09307.1"/>
    </source>
</evidence>
<proteinExistence type="predicted"/>
<dbReference type="Proteomes" id="UP000281909">
    <property type="component" value="Chromosome"/>
</dbReference>
<sequence>MAESKYAPAHADLSGSAADALPDSLGKSLQDLNVTLSLASVDIRLLTQEQIKLREQLVSQHSLFKVVAATPAANSEPKSKLKAEIEQRQPPKKLQSAMANETALVELDQVLQLNKTSLQALSEKNLEIASEKRIAPSGATGADLLQVQLAAARSGIGDGLKGEQRTDELQGFASDAATNASAFKIDVKDAGEMLASWRTSLKLNRLQGQDLADVTNYLGNSGLNAKAADIGSVVQSTGEDAKAAGLKPEHIAALAAAFLNSGAGKADAGAALKTLASVLGKGESASSAQRGAWAEIGLNPESLARGLSDDAPETIKLVLEQLKQQPDDKQASLTKTLFGDNAAILDLLKKPQDVQTAFRLVGDKTRYATSVRGAGAGSATETAEAYGNTSQGRWNALDASLNRLSTAVGNALAPVTDGMAVALTALANGVSAAAETFPALTAGLVLFGAAAMPFVGGALKSGVTSVLDAVTSRLLRLATARLPPGIRDAINDDDGDDRRNKKRSGRAKKSKPPSKAVQPRTSAVRSGLGARLRSAATKVMPAIKGAASNVGPMIKNAGSKVTPLLARAAPLARFAVPLTVAHAAYKGLKGWREGDNQAVAGATGELAGTAIGAVVGSLFLPGIGTAIGGVVGGAIGSFLGEKLADPPADKLAPPGDVAKNLVNAPNQNQSQQVTFSPLIQVTCPAPDTAEQIRTIIGQQLSGQFHGQFLPLLTNNALATRRDAALTDGVA</sequence>
<evidence type="ECO:0000256" key="2">
    <source>
        <dbReference type="SAM" id="MobiDB-lite"/>
    </source>
</evidence>
<reference evidence="5 6" key="1">
    <citation type="submission" date="2018-12" db="EMBL/GenBank/DDBJ databases">
        <authorList>
            <consortium name="Pathogen Informatics"/>
        </authorList>
    </citation>
    <scope>NUCLEOTIDE SEQUENCE [LARGE SCALE GENOMIC DNA]</scope>
    <source>
        <strain evidence="5 6">NCTC9428</strain>
    </source>
</reference>